<proteinExistence type="predicted"/>
<dbReference type="Proteomes" id="UP001153620">
    <property type="component" value="Chromosome 3"/>
</dbReference>
<dbReference type="EMBL" id="OU895879">
    <property type="protein sequence ID" value="CAG9807353.1"/>
    <property type="molecule type" value="Genomic_DNA"/>
</dbReference>
<keyword evidence="4" id="KW-1185">Reference proteome</keyword>
<evidence type="ECO:0000259" key="2">
    <source>
        <dbReference type="SMART" id="SM00457"/>
    </source>
</evidence>
<name>A0A9N9RYF7_9DIPT</name>
<protein>
    <recommendedName>
        <fullName evidence="2">MACPF domain-containing protein</fullName>
    </recommendedName>
</protein>
<reference evidence="3" key="1">
    <citation type="submission" date="2022-01" db="EMBL/GenBank/DDBJ databases">
        <authorList>
            <person name="King R."/>
        </authorList>
    </citation>
    <scope>NUCLEOTIDE SEQUENCE</scope>
</reference>
<feature type="chain" id="PRO_5040198585" description="MACPF domain-containing protein" evidence="1">
    <location>
        <begin position="27"/>
        <end position="347"/>
    </location>
</feature>
<dbReference type="OrthoDB" id="10060229at2759"/>
<accession>A0A9N9RYF7</accession>
<dbReference type="SMART" id="SM00457">
    <property type="entry name" value="MACPF"/>
    <property type="match status" value="1"/>
</dbReference>
<dbReference type="AlphaFoldDB" id="A0A9N9RYF7"/>
<dbReference type="InterPro" id="IPR020864">
    <property type="entry name" value="MACPF"/>
</dbReference>
<gene>
    <name evidence="3" type="ORF">CHIRRI_LOCUS10202</name>
</gene>
<sequence length="347" mass="39984">MTRSKWLSLLAIAFISIAFMTKECVGQSESLLRVGKAINVFVRYGYLSISMKVISYNDTERWIFKEPTKNVFQGLSLDEKIEDNSKNFNGDFHMEFCDNKQQLFQAYFREFKIESMASPYKAFQAGWHAEITAKKLGINSSYIIGDYSYVLVRVSRFRESAKLKRPIAPNQPIEAGALEKIKNITVGDTVSVLQFIEKYGSHYISSYVTGNSLYQVFVFNKRNYQHIKEKLKTRGFASLSKNDLYNFFAPWFAEHLGSIRCASGNSSVERWATRKLKLSYYLFTYNSLLKLHGSTTLLKALDELLGNEAILQLELKSLAVAIKEPEKRKFYQVILDNTIKLWEVNMP</sequence>
<feature type="domain" description="MACPF" evidence="2">
    <location>
        <begin position="147"/>
        <end position="340"/>
    </location>
</feature>
<organism evidence="3 4">
    <name type="scientific">Chironomus riparius</name>
    <dbReference type="NCBI Taxonomy" id="315576"/>
    <lineage>
        <taxon>Eukaryota</taxon>
        <taxon>Metazoa</taxon>
        <taxon>Ecdysozoa</taxon>
        <taxon>Arthropoda</taxon>
        <taxon>Hexapoda</taxon>
        <taxon>Insecta</taxon>
        <taxon>Pterygota</taxon>
        <taxon>Neoptera</taxon>
        <taxon>Endopterygota</taxon>
        <taxon>Diptera</taxon>
        <taxon>Nematocera</taxon>
        <taxon>Chironomoidea</taxon>
        <taxon>Chironomidae</taxon>
        <taxon>Chironominae</taxon>
        <taxon>Chironomus</taxon>
    </lineage>
</organism>
<reference evidence="3" key="2">
    <citation type="submission" date="2022-10" db="EMBL/GenBank/DDBJ databases">
        <authorList>
            <consortium name="ENA_rothamsted_submissions"/>
            <consortium name="culmorum"/>
            <person name="King R."/>
        </authorList>
    </citation>
    <scope>NUCLEOTIDE SEQUENCE</scope>
</reference>
<keyword evidence="1" id="KW-0732">Signal</keyword>
<evidence type="ECO:0000313" key="3">
    <source>
        <dbReference type="EMBL" id="CAG9807353.1"/>
    </source>
</evidence>
<evidence type="ECO:0000313" key="4">
    <source>
        <dbReference type="Proteomes" id="UP001153620"/>
    </source>
</evidence>
<evidence type="ECO:0000256" key="1">
    <source>
        <dbReference type="SAM" id="SignalP"/>
    </source>
</evidence>
<feature type="signal peptide" evidence="1">
    <location>
        <begin position="1"/>
        <end position="26"/>
    </location>
</feature>